<dbReference type="InterPro" id="IPR013022">
    <property type="entry name" value="Xyl_isomerase-like_TIM-brl"/>
</dbReference>
<reference evidence="5" key="1">
    <citation type="submission" date="2020-02" db="EMBL/GenBank/DDBJ databases">
        <authorList>
            <person name="Meier V. D."/>
        </authorList>
    </citation>
    <scope>NUCLEOTIDE SEQUENCE</scope>
    <source>
        <strain evidence="5">AVDCRST_MAG63</strain>
    </source>
</reference>
<evidence type="ECO:0000259" key="4">
    <source>
        <dbReference type="Pfam" id="PF01261"/>
    </source>
</evidence>
<dbReference type="PIRSF" id="PIRSF006241">
    <property type="entry name" value="HyI"/>
    <property type="match status" value="1"/>
</dbReference>
<dbReference type="EC" id="5.3.1.22" evidence="5"/>
<dbReference type="InterPro" id="IPR036237">
    <property type="entry name" value="Xyl_isomerase-like_sf"/>
</dbReference>
<sequence length="312" mass="33908">MTAETGKSLARRDLLKAGLAAGAAMAAPAAGAPTAPAAPSGGKFKLKYAPHFGMFQNHAGPDSVNQVKFMADQGFSALEDNGMKGRSKEEQERIARELARLNMTMGVFVASAGFGNSGYASGDAGTRDRFLKEMQDSVEVAKRVNAKWCTVVPGDLHHRLEMDYQTANVVDLLRRAAAICEPAGLVMVLEPLNPFRDHPNMFLSKVPQAFMICRAVNSPSCKILFDMYHQQITEGNIIPNIDLAWSEVAYFQTGDNPGRNEPTTGEMNYKNIFRHIHGKGFQGVLGMEHGNARPGKEGELAVINAYRACDAF</sequence>
<dbReference type="PROSITE" id="PS51318">
    <property type="entry name" value="TAT"/>
    <property type="match status" value="1"/>
</dbReference>
<dbReference type="Gene3D" id="3.20.20.150">
    <property type="entry name" value="Divalent-metal-dependent TIM barrel enzymes"/>
    <property type="match status" value="1"/>
</dbReference>
<proteinExistence type="predicted"/>
<dbReference type="InterPro" id="IPR006311">
    <property type="entry name" value="TAT_signal"/>
</dbReference>
<dbReference type="GO" id="GO:0008903">
    <property type="term" value="F:hydroxypyruvate isomerase activity"/>
    <property type="evidence" value="ECO:0007669"/>
    <property type="project" value="UniProtKB-EC"/>
</dbReference>
<feature type="active site" description="Proton donor/acceptor" evidence="2">
    <location>
        <position position="190"/>
    </location>
</feature>
<evidence type="ECO:0000313" key="5">
    <source>
        <dbReference type="EMBL" id="CAA9249727.1"/>
    </source>
</evidence>
<gene>
    <name evidence="5" type="ORF">AVDCRST_MAG63-1949</name>
</gene>
<dbReference type="Pfam" id="PF01261">
    <property type="entry name" value="AP_endonuc_2"/>
    <property type="match status" value="1"/>
</dbReference>
<dbReference type="InterPro" id="IPR026040">
    <property type="entry name" value="HyI-like"/>
</dbReference>
<dbReference type="SUPFAM" id="SSF51658">
    <property type="entry name" value="Xylose isomerase-like"/>
    <property type="match status" value="1"/>
</dbReference>
<dbReference type="AlphaFoldDB" id="A0A6J4IE99"/>
<feature type="signal peptide" evidence="3">
    <location>
        <begin position="1"/>
        <end position="26"/>
    </location>
</feature>
<evidence type="ECO:0000256" key="2">
    <source>
        <dbReference type="PIRSR" id="PIRSR006241-50"/>
    </source>
</evidence>
<name>A0A6J4IE99_9BACT</name>
<evidence type="ECO:0000256" key="3">
    <source>
        <dbReference type="SAM" id="SignalP"/>
    </source>
</evidence>
<feature type="active site" description="Proton donor/acceptor" evidence="2">
    <location>
        <position position="288"/>
    </location>
</feature>
<protein>
    <submittedName>
        <fullName evidence="5">Hydroxypyruvate isomerase</fullName>
        <ecNumber evidence="5">5.3.1.22</ecNumber>
    </submittedName>
</protein>
<feature type="domain" description="Xylose isomerase-like TIM barrel" evidence="4">
    <location>
        <begin position="68"/>
        <end position="297"/>
    </location>
</feature>
<evidence type="ECO:0000256" key="1">
    <source>
        <dbReference type="ARBA" id="ARBA00023235"/>
    </source>
</evidence>
<keyword evidence="5" id="KW-0670">Pyruvate</keyword>
<keyword evidence="3" id="KW-0732">Signal</keyword>
<dbReference type="InterPro" id="IPR050417">
    <property type="entry name" value="Sugar_Epim/Isomerase"/>
</dbReference>
<dbReference type="EMBL" id="CADCTO010000236">
    <property type="protein sequence ID" value="CAA9249727.1"/>
    <property type="molecule type" value="Genomic_DNA"/>
</dbReference>
<accession>A0A6J4IE99</accession>
<dbReference type="PANTHER" id="PTHR43489">
    <property type="entry name" value="ISOMERASE"/>
    <property type="match status" value="1"/>
</dbReference>
<feature type="chain" id="PRO_5026816393" evidence="3">
    <location>
        <begin position="27"/>
        <end position="312"/>
    </location>
</feature>
<keyword evidence="1 5" id="KW-0413">Isomerase</keyword>
<organism evidence="5">
    <name type="scientific">uncultured Armatimonadetes bacterium</name>
    <dbReference type="NCBI Taxonomy" id="157466"/>
    <lineage>
        <taxon>Bacteria</taxon>
        <taxon>Bacillati</taxon>
        <taxon>Armatimonadota</taxon>
        <taxon>environmental samples</taxon>
    </lineage>
</organism>